<keyword evidence="1" id="KW-0175">Coiled coil</keyword>
<proteinExistence type="predicted"/>
<keyword evidence="3" id="KW-1185">Reference proteome</keyword>
<dbReference type="EMBL" id="JAGGNH010000003">
    <property type="protein sequence ID" value="KAJ0977398.1"/>
    <property type="molecule type" value="Genomic_DNA"/>
</dbReference>
<sequence>MQASFLGEVSGFVSYYLYLPFPISLNYFALQGFHKVDPDQWEFANEEFIKGKSHLLKNIHRCKPIHSRSLQANSSGKLSETEKQELEEEIESLKHEKGMLVPELQRHMQQQQGLEHQMENLEGRLQKLELRQRDIMDFFIQIAQRPEFPSNLVYPSDLYRKKRRLPNSNYFSEDTEMEENPITSFQAMRMEKSGAKLLHASDLEPYEKMESSLNSLENFLCRVSQASGGGIDYDGTTSYLPSSMVILEMHASSGDTDANLQSPTSNLNLSSPCLEDLHSSPQELAESTGYAESPGIAPLEIQTDARTKFPGIDVNSEPAAPEVQSSGDQTTMIPTSTVPTGVNDVFWQQFLTETPGSLDMQEVQSERRDIDEKTGEGKIDKQGSVWWNKKSVDNLTEQMGSLNPVERKKLLFSVSHEEIGRISEDDQLEFKAEKAPVITVVIGRRPVIPLEDDSEKARRILGSVPSPGAGH</sequence>
<evidence type="ECO:0000313" key="2">
    <source>
        <dbReference type="EMBL" id="KAJ0977398.1"/>
    </source>
</evidence>
<evidence type="ECO:0000256" key="1">
    <source>
        <dbReference type="SAM" id="Coils"/>
    </source>
</evidence>
<protein>
    <submittedName>
        <fullName evidence="2">Uncharacterized protein</fullName>
    </submittedName>
</protein>
<dbReference type="PANTHER" id="PTHR10015">
    <property type="entry name" value="HEAT SHOCK TRANSCRIPTION FACTOR"/>
    <property type="match status" value="1"/>
</dbReference>
<evidence type="ECO:0000313" key="3">
    <source>
        <dbReference type="Proteomes" id="UP001085076"/>
    </source>
</evidence>
<dbReference type="GO" id="GO:0006357">
    <property type="term" value="P:regulation of transcription by RNA polymerase II"/>
    <property type="evidence" value="ECO:0007669"/>
    <property type="project" value="TreeGrafter"/>
</dbReference>
<dbReference type="AlphaFoldDB" id="A0A9D5CPR3"/>
<dbReference type="GO" id="GO:0003700">
    <property type="term" value="F:DNA-binding transcription factor activity"/>
    <property type="evidence" value="ECO:0007669"/>
    <property type="project" value="TreeGrafter"/>
</dbReference>
<dbReference type="GO" id="GO:0034605">
    <property type="term" value="P:cellular response to heat"/>
    <property type="evidence" value="ECO:0007669"/>
    <property type="project" value="TreeGrafter"/>
</dbReference>
<dbReference type="PANTHER" id="PTHR10015:SF445">
    <property type="entry name" value="HEAT STRESS TRANSCRIPTION FACTOR A-4B-LIKE"/>
    <property type="match status" value="1"/>
</dbReference>
<dbReference type="GO" id="GO:0005634">
    <property type="term" value="C:nucleus"/>
    <property type="evidence" value="ECO:0007669"/>
    <property type="project" value="TreeGrafter"/>
</dbReference>
<name>A0A9D5CPR3_9LILI</name>
<reference evidence="2" key="1">
    <citation type="submission" date="2021-03" db="EMBL/GenBank/DDBJ databases">
        <authorList>
            <person name="Li Z."/>
            <person name="Yang C."/>
        </authorList>
    </citation>
    <scope>NUCLEOTIDE SEQUENCE</scope>
    <source>
        <strain evidence="2">Dzin_1.0</strain>
        <tissue evidence="2">Leaf</tissue>
    </source>
</reference>
<gene>
    <name evidence="2" type="ORF">J5N97_012872</name>
</gene>
<dbReference type="GO" id="GO:0000978">
    <property type="term" value="F:RNA polymerase II cis-regulatory region sequence-specific DNA binding"/>
    <property type="evidence" value="ECO:0007669"/>
    <property type="project" value="TreeGrafter"/>
</dbReference>
<dbReference type="Proteomes" id="UP001085076">
    <property type="component" value="Miscellaneous, Linkage group lg03"/>
</dbReference>
<feature type="coiled-coil region" evidence="1">
    <location>
        <begin position="76"/>
        <end position="131"/>
    </location>
</feature>
<reference evidence="2" key="2">
    <citation type="journal article" date="2022" name="Hortic Res">
        <title>The genome of Dioscorea zingiberensis sheds light on the biosynthesis, origin and evolution of the medicinally important diosgenin saponins.</title>
        <authorList>
            <person name="Li Y."/>
            <person name="Tan C."/>
            <person name="Li Z."/>
            <person name="Guo J."/>
            <person name="Li S."/>
            <person name="Chen X."/>
            <person name="Wang C."/>
            <person name="Dai X."/>
            <person name="Yang H."/>
            <person name="Song W."/>
            <person name="Hou L."/>
            <person name="Xu J."/>
            <person name="Tong Z."/>
            <person name="Xu A."/>
            <person name="Yuan X."/>
            <person name="Wang W."/>
            <person name="Yang Q."/>
            <person name="Chen L."/>
            <person name="Sun Z."/>
            <person name="Wang K."/>
            <person name="Pan B."/>
            <person name="Chen J."/>
            <person name="Bao Y."/>
            <person name="Liu F."/>
            <person name="Qi X."/>
            <person name="Gang D.R."/>
            <person name="Wen J."/>
            <person name="Li J."/>
        </authorList>
    </citation>
    <scope>NUCLEOTIDE SEQUENCE</scope>
    <source>
        <strain evidence="2">Dzin_1.0</strain>
    </source>
</reference>
<dbReference type="OrthoDB" id="60033at2759"/>
<comment type="caution">
    <text evidence="2">The sequence shown here is derived from an EMBL/GenBank/DDBJ whole genome shotgun (WGS) entry which is preliminary data.</text>
</comment>
<accession>A0A9D5CPR3</accession>
<organism evidence="2 3">
    <name type="scientific">Dioscorea zingiberensis</name>
    <dbReference type="NCBI Taxonomy" id="325984"/>
    <lineage>
        <taxon>Eukaryota</taxon>
        <taxon>Viridiplantae</taxon>
        <taxon>Streptophyta</taxon>
        <taxon>Embryophyta</taxon>
        <taxon>Tracheophyta</taxon>
        <taxon>Spermatophyta</taxon>
        <taxon>Magnoliopsida</taxon>
        <taxon>Liliopsida</taxon>
        <taxon>Dioscoreales</taxon>
        <taxon>Dioscoreaceae</taxon>
        <taxon>Dioscorea</taxon>
    </lineage>
</organism>